<evidence type="ECO:0000256" key="1">
    <source>
        <dbReference type="ARBA" id="ARBA00023186"/>
    </source>
</evidence>
<dbReference type="InterPro" id="IPR018253">
    <property type="entry name" value="DnaJ_domain_CS"/>
</dbReference>
<accession>A0A8S1S3V3</accession>
<dbReference type="GO" id="GO:0051087">
    <property type="term" value="F:protein-folding chaperone binding"/>
    <property type="evidence" value="ECO:0007669"/>
    <property type="project" value="TreeGrafter"/>
</dbReference>
<dbReference type="GO" id="GO:0005783">
    <property type="term" value="C:endoplasmic reticulum"/>
    <property type="evidence" value="ECO:0007669"/>
    <property type="project" value="TreeGrafter"/>
</dbReference>
<dbReference type="AlphaFoldDB" id="A0A8S1S3V3"/>
<comment type="caution">
    <text evidence="5">The sequence shown here is derived from an EMBL/GenBank/DDBJ whole genome shotgun (WGS) entry which is preliminary data.</text>
</comment>
<dbReference type="PANTHER" id="PTHR44360">
    <property type="entry name" value="DNAJ HOMOLOG SUBFAMILY B MEMBER 9"/>
    <property type="match status" value="1"/>
</dbReference>
<evidence type="ECO:0000256" key="2">
    <source>
        <dbReference type="SAM" id="Coils"/>
    </source>
</evidence>
<dbReference type="Proteomes" id="UP000683925">
    <property type="component" value="Unassembled WGS sequence"/>
</dbReference>
<dbReference type="CDD" id="cd06257">
    <property type="entry name" value="DnaJ"/>
    <property type="match status" value="1"/>
</dbReference>
<gene>
    <name evidence="5" type="ORF">POCTA_138.1.T0050359</name>
</gene>
<feature type="coiled-coil region" evidence="2">
    <location>
        <begin position="118"/>
        <end position="170"/>
    </location>
</feature>
<dbReference type="OMA" id="RQSQNYY"/>
<dbReference type="PROSITE" id="PS50076">
    <property type="entry name" value="DNAJ_2"/>
    <property type="match status" value="1"/>
</dbReference>
<proteinExistence type="predicted"/>
<organism evidence="5 6">
    <name type="scientific">Paramecium octaurelia</name>
    <dbReference type="NCBI Taxonomy" id="43137"/>
    <lineage>
        <taxon>Eukaryota</taxon>
        <taxon>Sar</taxon>
        <taxon>Alveolata</taxon>
        <taxon>Ciliophora</taxon>
        <taxon>Intramacronucleata</taxon>
        <taxon>Oligohymenophorea</taxon>
        <taxon>Peniculida</taxon>
        <taxon>Parameciidae</taxon>
        <taxon>Paramecium</taxon>
    </lineage>
</organism>
<dbReference type="Pfam" id="PF00226">
    <property type="entry name" value="DnaJ"/>
    <property type="match status" value="1"/>
</dbReference>
<dbReference type="OrthoDB" id="445556at2759"/>
<sequence>MLSYKSLYGIAKFNQLKDYYAVLNITKTNDQPTIKKAYYALAKKFHPDVNQGKEDKFKEVNEAYEVLSDENTKKEYDAARTPQSQNNYSSTFSQQQYQDSRKYQSTSQQRQSQNYYQNSNARNQFDEAIRRAQEHLHQQQQYRQYERMKAQQEYEERIRQEERYARAKDQQYKEFAQRYYNENKRKTFFSQQEKEAYEAFVRQREFEESMKEKIQDFKQKGQQVMDGFQNISKNLGDIKENLGSIWNTIKGKNR</sequence>
<dbReference type="SMART" id="SM00271">
    <property type="entry name" value="DnaJ"/>
    <property type="match status" value="1"/>
</dbReference>
<evidence type="ECO:0000256" key="3">
    <source>
        <dbReference type="SAM" id="MobiDB-lite"/>
    </source>
</evidence>
<feature type="compositionally biased region" description="Low complexity" evidence="3">
    <location>
        <begin position="103"/>
        <end position="117"/>
    </location>
</feature>
<dbReference type="InterPro" id="IPR051948">
    <property type="entry name" value="Hsp70_co-chaperone_J-domain"/>
</dbReference>
<reference evidence="5" key="1">
    <citation type="submission" date="2021-01" db="EMBL/GenBank/DDBJ databases">
        <authorList>
            <consortium name="Genoscope - CEA"/>
            <person name="William W."/>
        </authorList>
    </citation>
    <scope>NUCLEOTIDE SEQUENCE</scope>
</reference>
<evidence type="ECO:0000259" key="4">
    <source>
        <dbReference type="PROSITE" id="PS50076"/>
    </source>
</evidence>
<dbReference type="InterPro" id="IPR001623">
    <property type="entry name" value="DnaJ_domain"/>
</dbReference>
<keyword evidence="2" id="KW-0175">Coiled coil</keyword>
<feature type="compositionally biased region" description="Polar residues" evidence="3">
    <location>
        <begin position="81"/>
        <end position="98"/>
    </location>
</feature>
<protein>
    <recommendedName>
        <fullName evidence="4">J domain-containing protein</fullName>
    </recommendedName>
</protein>
<dbReference type="GO" id="GO:0051787">
    <property type="term" value="F:misfolded protein binding"/>
    <property type="evidence" value="ECO:0007669"/>
    <property type="project" value="TreeGrafter"/>
</dbReference>
<keyword evidence="1" id="KW-0143">Chaperone</keyword>
<evidence type="ECO:0000313" key="5">
    <source>
        <dbReference type="EMBL" id="CAD8134295.1"/>
    </source>
</evidence>
<dbReference type="GO" id="GO:0036503">
    <property type="term" value="P:ERAD pathway"/>
    <property type="evidence" value="ECO:0007669"/>
    <property type="project" value="TreeGrafter"/>
</dbReference>
<dbReference type="PANTHER" id="PTHR44360:SF1">
    <property type="entry name" value="DNAJ HOMOLOG SUBFAMILY B MEMBER 9"/>
    <property type="match status" value="1"/>
</dbReference>
<dbReference type="PROSITE" id="PS00636">
    <property type="entry name" value="DNAJ_1"/>
    <property type="match status" value="1"/>
</dbReference>
<feature type="region of interest" description="Disordered" evidence="3">
    <location>
        <begin position="68"/>
        <end position="117"/>
    </location>
</feature>
<feature type="domain" description="J" evidence="4">
    <location>
        <begin position="18"/>
        <end position="80"/>
    </location>
</feature>
<name>A0A8S1S3V3_PAROT</name>
<keyword evidence="6" id="KW-1185">Reference proteome</keyword>
<dbReference type="EMBL" id="CAJJDP010000004">
    <property type="protein sequence ID" value="CAD8134295.1"/>
    <property type="molecule type" value="Genomic_DNA"/>
</dbReference>
<evidence type="ECO:0000313" key="6">
    <source>
        <dbReference type="Proteomes" id="UP000683925"/>
    </source>
</evidence>